<keyword evidence="3 4" id="KW-0443">Lipid metabolism</keyword>
<protein>
    <submittedName>
        <fullName evidence="6">Patatin-like phospholipase family protein</fullName>
    </submittedName>
</protein>
<evidence type="ECO:0000256" key="1">
    <source>
        <dbReference type="ARBA" id="ARBA00022801"/>
    </source>
</evidence>
<comment type="caution">
    <text evidence="6">The sequence shown here is derived from an EMBL/GenBank/DDBJ whole genome shotgun (WGS) entry which is preliminary data.</text>
</comment>
<keyword evidence="2 4" id="KW-0442">Lipid degradation</keyword>
<dbReference type="Gene3D" id="3.40.1090.10">
    <property type="entry name" value="Cytosolic phospholipase A2 catalytic domain"/>
    <property type="match status" value="2"/>
</dbReference>
<reference evidence="6" key="1">
    <citation type="submission" date="2023-06" db="EMBL/GenBank/DDBJ databases">
        <title>Genomic of Agaribacillus aureum.</title>
        <authorList>
            <person name="Wang G."/>
        </authorList>
    </citation>
    <scope>NUCLEOTIDE SEQUENCE</scope>
    <source>
        <strain evidence="6">BMA12</strain>
    </source>
</reference>
<dbReference type="RefSeq" id="WP_346761285.1">
    <property type="nucleotide sequence ID" value="NZ_JAUJEB010000007.1"/>
</dbReference>
<keyword evidence="1 4" id="KW-0378">Hydrolase</keyword>
<gene>
    <name evidence="6" type="ORF">QQ020_27985</name>
</gene>
<evidence type="ECO:0000259" key="5">
    <source>
        <dbReference type="PROSITE" id="PS51635"/>
    </source>
</evidence>
<dbReference type="PROSITE" id="PS51635">
    <property type="entry name" value="PNPLA"/>
    <property type="match status" value="1"/>
</dbReference>
<dbReference type="InterPro" id="IPR016035">
    <property type="entry name" value="Acyl_Trfase/lysoPLipase"/>
</dbReference>
<sequence>MGKPVSLVLSSGGARGIAQIGVIEGLEHLGYEIKSIAGSSIGAFVGGMYAHGKLDIYKNFVCNLDKLDVFKLIDFTFSTSGFIRGERIINELTKRLDDGNIEDFKIHFAAIATDIVNNEEIIFEKGSLFYALRASTAIPTVIKPIIAGDKLLVDGGVLNPIPIKHVKRTPGDLLVVVNVNHSSPYIRPPQTTRQEQKRESDIIKNKNLFMEKWFDLFPNKKSAPKKLGFFDLMNRSIDLMQDQLSTLILDSYKPDIVVNVSRKVCGTFEFYRSGELIELGREAFLESHENYLKNECAGTQ</sequence>
<keyword evidence="7" id="KW-1185">Reference proteome</keyword>
<evidence type="ECO:0000313" key="6">
    <source>
        <dbReference type="EMBL" id="MDN5215950.1"/>
    </source>
</evidence>
<proteinExistence type="predicted"/>
<evidence type="ECO:0000313" key="7">
    <source>
        <dbReference type="Proteomes" id="UP001172083"/>
    </source>
</evidence>
<comment type="caution">
    <text evidence="4">Lacks conserved residue(s) required for the propagation of feature annotation.</text>
</comment>
<feature type="active site" description="Proton acceptor" evidence="4">
    <location>
        <position position="154"/>
    </location>
</feature>
<accession>A0ABT8LDV2</accession>
<dbReference type="PANTHER" id="PTHR14226:SF76">
    <property type="entry name" value="NTE FAMILY PROTEIN RSSA"/>
    <property type="match status" value="1"/>
</dbReference>
<dbReference type="EMBL" id="JAUJEB010000007">
    <property type="protein sequence ID" value="MDN5215950.1"/>
    <property type="molecule type" value="Genomic_DNA"/>
</dbReference>
<organism evidence="6 7">
    <name type="scientific">Agaribacillus aureus</name>
    <dbReference type="NCBI Taxonomy" id="3051825"/>
    <lineage>
        <taxon>Bacteria</taxon>
        <taxon>Pseudomonadati</taxon>
        <taxon>Bacteroidota</taxon>
        <taxon>Cytophagia</taxon>
        <taxon>Cytophagales</taxon>
        <taxon>Splendidivirgaceae</taxon>
        <taxon>Agaribacillus</taxon>
    </lineage>
</organism>
<evidence type="ECO:0000256" key="2">
    <source>
        <dbReference type="ARBA" id="ARBA00022963"/>
    </source>
</evidence>
<evidence type="ECO:0000256" key="3">
    <source>
        <dbReference type="ARBA" id="ARBA00023098"/>
    </source>
</evidence>
<dbReference type="PANTHER" id="PTHR14226">
    <property type="entry name" value="NEUROPATHY TARGET ESTERASE/SWISS CHEESE D.MELANOGASTER"/>
    <property type="match status" value="1"/>
</dbReference>
<name>A0ABT8LDV2_9BACT</name>
<dbReference type="InterPro" id="IPR050301">
    <property type="entry name" value="NTE"/>
</dbReference>
<feature type="domain" description="PNPLA" evidence="5">
    <location>
        <begin position="7"/>
        <end position="167"/>
    </location>
</feature>
<dbReference type="SUPFAM" id="SSF52151">
    <property type="entry name" value="FabD/lysophospholipase-like"/>
    <property type="match status" value="1"/>
</dbReference>
<dbReference type="Proteomes" id="UP001172083">
    <property type="component" value="Unassembled WGS sequence"/>
</dbReference>
<feature type="short sequence motif" description="DGA/G" evidence="4">
    <location>
        <begin position="154"/>
        <end position="156"/>
    </location>
</feature>
<feature type="short sequence motif" description="GXSXG" evidence="4">
    <location>
        <begin position="38"/>
        <end position="42"/>
    </location>
</feature>
<evidence type="ECO:0000256" key="4">
    <source>
        <dbReference type="PROSITE-ProRule" id="PRU01161"/>
    </source>
</evidence>
<dbReference type="Pfam" id="PF01734">
    <property type="entry name" value="Patatin"/>
    <property type="match status" value="1"/>
</dbReference>
<dbReference type="InterPro" id="IPR002641">
    <property type="entry name" value="PNPLA_dom"/>
</dbReference>
<feature type="active site" description="Nucleophile" evidence="4">
    <location>
        <position position="40"/>
    </location>
</feature>